<dbReference type="STRING" id="1423773.FD30_GL001015"/>
<evidence type="ECO:0000256" key="2">
    <source>
        <dbReference type="ARBA" id="ARBA00022643"/>
    </source>
</evidence>
<dbReference type="Proteomes" id="UP000051162">
    <property type="component" value="Unassembled WGS sequence"/>
</dbReference>
<dbReference type="GO" id="GO:0016491">
    <property type="term" value="F:oxidoreductase activity"/>
    <property type="evidence" value="ECO:0007669"/>
    <property type="project" value="InterPro"/>
</dbReference>
<dbReference type="GeneID" id="84783081"/>
<sequence>MTTLFINGSSRTNGNTVAFGERLLAGIPHTTLHLIDQHLNFDLDQRGTGQPQRDTRDDYEALMAQFAAADDIVIGTPVYWYNMSGQLKTFMDRWFDSFTTGFDFAGKRVYLLVVGVDDPANKATDIISKAFAESCDWLKMTYMGAATAIADGPTDLQQQATLPAEALKVRQTLVTMTQSVSRETKS</sequence>
<dbReference type="PANTHER" id="PTHR43278:SF4">
    <property type="entry name" value="NAD(P)H-DEPENDENT FMN-CONTAINING OXIDOREDUCTASE YWQN-RELATED"/>
    <property type="match status" value="1"/>
</dbReference>
<keyword evidence="2" id="KW-0288">FMN</keyword>
<dbReference type="Gene3D" id="3.40.50.360">
    <property type="match status" value="1"/>
</dbReference>
<dbReference type="EMBL" id="AZDT01000066">
    <property type="protein sequence ID" value="KRK72808.1"/>
    <property type="molecule type" value="Genomic_DNA"/>
</dbReference>
<dbReference type="InterPro" id="IPR051796">
    <property type="entry name" value="ISF_SsuE-like"/>
</dbReference>
<dbReference type="OrthoDB" id="9805976at2"/>
<dbReference type="InterPro" id="IPR005025">
    <property type="entry name" value="FMN_Rdtase-like_dom"/>
</dbReference>
<keyword evidence="5" id="KW-1185">Reference proteome</keyword>
<evidence type="ECO:0000313" key="4">
    <source>
        <dbReference type="EMBL" id="KRK72808.1"/>
    </source>
</evidence>
<dbReference type="PANTHER" id="PTHR43278">
    <property type="entry name" value="NAD(P)H-DEPENDENT FMN-CONTAINING OXIDOREDUCTASE YWQN-RELATED"/>
    <property type="match status" value="1"/>
</dbReference>
<dbReference type="InterPro" id="IPR029039">
    <property type="entry name" value="Flavoprotein-like_sf"/>
</dbReference>
<evidence type="ECO:0000256" key="1">
    <source>
        <dbReference type="ARBA" id="ARBA00022630"/>
    </source>
</evidence>
<organism evidence="4 5">
    <name type="scientific">Levilactobacillus namurensis DSM 19117</name>
    <dbReference type="NCBI Taxonomy" id="1423773"/>
    <lineage>
        <taxon>Bacteria</taxon>
        <taxon>Bacillati</taxon>
        <taxon>Bacillota</taxon>
        <taxon>Bacilli</taxon>
        <taxon>Lactobacillales</taxon>
        <taxon>Lactobacillaceae</taxon>
        <taxon>Levilactobacillus</taxon>
    </lineage>
</organism>
<dbReference type="AlphaFoldDB" id="A0A0R1JNN8"/>
<accession>A0A0R1JNN8</accession>
<feature type="domain" description="NADPH-dependent FMN reductase-like" evidence="3">
    <location>
        <begin position="1"/>
        <end position="147"/>
    </location>
</feature>
<dbReference type="RefSeq" id="WP_056944983.1">
    <property type="nucleotide sequence ID" value="NZ_AZDT01000066.1"/>
</dbReference>
<proteinExistence type="predicted"/>
<keyword evidence="1" id="KW-0285">Flavoprotein</keyword>
<dbReference type="Pfam" id="PF03358">
    <property type="entry name" value="FMN_red"/>
    <property type="match status" value="1"/>
</dbReference>
<dbReference type="PATRIC" id="fig|1423773.3.peg.1041"/>
<name>A0A0R1JNN8_9LACO</name>
<gene>
    <name evidence="4" type="ORF">FD30_GL001015</name>
</gene>
<evidence type="ECO:0000259" key="3">
    <source>
        <dbReference type="Pfam" id="PF03358"/>
    </source>
</evidence>
<reference evidence="4 5" key="1">
    <citation type="journal article" date="2015" name="Genome Announc.">
        <title>Expanding the biotechnology potential of lactobacilli through comparative genomics of 213 strains and associated genera.</title>
        <authorList>
            <person name="Sun Z."/>
            <person name="Harris H.M."/>
            <person name="McCann A."/>
            <person name="Guo C."/>
            <person name="Argimon S."/>
            <person name="Zhang W."/>
            <person name="Yang X."/>
            <person name="Jeffery I.B."/>
            <person name="Cooney J.C."/>
            <person name="Kagawa T.F."/>
            <person name="Liu W."/>
            <person name="Song Y."/>
            <person name="Salvetti E."/>
            <person name="Wrobel A."/>
            <person name="Rasinkangas P."/>
            <person name="Parkhill J."/>
            <person name="Rea M.C."/>
            <person name="O'Sullivan O."/>
            <person name="Ritari J."/>
            <person name="Douillard F.P."/>
            <person name="Paul Ross R."/>
            <person name="Yang R."/>
            <person name="Briner A.E."/>
            <person name="Felis G.E."/>
            <person name="de Vos W.M."/>
            <person name="Barrangou R."/>
            <person name="Klaenhammer T.R."/>
            <person name="Caufield P.W."/>
            <person name="Cui Y."/>
            <person name="Zhang H."/>
            <person name="O'Toole P.W."/>
        </authorList>
    </citation>
    <scope>NUCLEOTIDE SEQUENCE [LARGE SCALE GENOMIC DNA]</scope>
    <source>
        <strain evidence="4 5">DSM 19117</strain>
    </source>
</reference>
<evidence type="ECO:0000313" key="5">
    <source>
        <dbReference type="Proteomes" id="UP000051162"/>
    </source>
</evidence>
<protein>
    <submittedName>
        <fullName evidence="4">Multimeric flavodoxin WrbA</fullName>
    </submittedName>
</protein>
<dbReference type="SUPFAM" id="SSF52218">
    <property type="entry name" value="Flavoproteins"/>
    <property type="match status" value="1"/>
</dbReference>
<comment type="caution">
    <text evidence="4">The sequence shown here is derived from an EMBL/GenBank/DDBJ whole genome shotgun (WGS) entry which is preliminary data.</text>
</comment>